<feature type="compositionally biased region" description="Low complexity" evidence="1">
    <location>
        <begin position="512"/>
        <end position="526"/>
    </location>
</feature>
<feature type="compositionally biased region" description="Low complexity" evidence="1">
    <location>
        <begin position="2580"/>
        <end position="2592"/>
    </location>
</feature>
<feature type="compositionally biased region" description="Basic and acidic residues" evidence="1">
    <location>
        <begin position="770"/>
        <end position="779"/>
    </location>
</feature>
<feature type="compositionally biased region" description="Polar residues" evidence="1">
    <location>
        <begin position="2243"/>
        <end position="2258"/>
    </location>
</feature>
<comment type="caution">
    <text evidence="2">The sequence shown here is derived from an EMBL/GenBank/DDBJ whole genome shotgun (WGS) entry which is preliminary data.</text>
</comment>
<feature type="region of interest" description="Disordered" evidence="1">
    <location>
        <begin position="495"/>
        <end position="570"/>
    </location>
</feature>
<dbReference type="OrthoDB" id="6201790at2759"/>
<dbReference type="Proteomes" id="UP000271974">
    <property type="component" value="Unassembled WGS sequence"/>
</dbReference>
<feature type="compositionally biased region" description="Polar residues" evidence="1">
    <location>
        <begin position="973"/>
        <end position="985"/>
    </location>
</feature>
<feature type="compositionally biased region" description="Low complexity" evidence="1">
    <location>
        <begin position="2169"/>
        <end position="2183"/>
    </location>
</feature>
<feature type="region of interest" description="Disordered" evidence="1">
    <location>
        <begin position="2458"/>
        <end position="2492"/>
    </location>
</feature>
<feature type="region of interest" description="Disordered" evidence="1">
    <location>
        <begin position="1269"/>
        <end position="1291"/>
    </location>
</feature>
<evidence type="ECO:0000256" key="1">
    <source>
        <dbReference type="SAM" id="MobiDB-lite"/>
    </source>
</evidence>
<feature type="region of interest" description="Disordered" evidence="1">
    <location>
        <begin position="2156"/>
        <end position="2258"/>
    </location>
</feature>
<feature type="region of interest" description="Disordered" evidence="1">
    <location>
        <begin position="2555"/>
        <end position="2602"/>
    </location>
</feature>
<feature type="region of interest" description="Disordered" evidence="1">
    <location>
        <begin position="960"/>
        <end position="1207"/>
    </location>
</feature>
<feature type="compositionally biased region" description="Basic and acidic residues" evidence="1">
    <location>
        <begin position="1326"/>
        <end position="1342"/>
    </location>
</feature>
<feature type="region of interest" description="Disordered" evidence="1">
    <location>
        <begin position="770"/>
        <end position="796"/>
    </location>
</feature>
<proteinExistence type="predicted"/>
<feature type="region of interest" description="Disordered" evidence="1">
    <location>
        <begin position="1"/>
        <end position="20"/>
    </location>
</feature>
<name>A0A433TLS7_ELYCH</name>
<feature type="region of interest" description="Disordered" evidence="1">
    <location>
        <begin position="79"/>
        <end position="111"/>
    </location>
</feature>
<sequence>MDTTSPKPERPNSPASFKGQMAARYKERQSMGFHVTRCEKQGEHGFSEDSQRHDLLKAARVNTSGGGELSGQGANLWAEPSRQSVPSAIQGKPGGQSEEMEDGRSAVTTRRSMRDLITQFERRSNTALVSPERVLRPSPTLAGSARGVRAGMAHSAELADKGLAREAWRGSNRAVHMDLDTAAETSSSSSVSLSDESPDTDTCSLRRFKRCARRAQDGKYTKILRSASSTDLENGAYGASAGTGANKAPRKMGRDSFDVKGLELFAGKQKTGVSDSPHTLPCMGQVGDQANMDAPEEVDLRQKNTLMKDTESEFGQSEHRSQDAETVQTTGSELGSSEVPQPLRVNLKDFATRKKRSSNTGDMKYIVHRKDWNKLVQSQQGRGIRHKQSDGIIEVESKSLEPTKKSALELKLLRKKSSTGRSSDSAGFSVASSSRKRLSTSSSNSQQRLETRLPPRNLMSPGAHTMHVGRPAKPEVGLRKPSGAMERYQMFLNKTSRRGQGMKFQPTQHLPAESQSSQNSPSASAQDGQASVFGFSETEGSGPQASVTFPGFSLPPSTLSPRRRKEGSRQTLQALLKKARDKDIRQLPAQSSAENDEQGFFSMFLHKPDVSDGMTMSTGSFISNANTTSTMDLQLKMDRVLAQLEEVTAAKALKGNSLDGIEPRDTERSPLKNLGHSVQEPWAETSQLLSTLSPTGKFKNSVTREPNTLTSGVLRPDFQDHPDRASDSLLSHRGTTANKQPPSETGSVAKEYPHPLSFRSISPWMRRAHEGHALRESRSRSSPASVRQVANASDTGKMGQLLDTRPIAHSGQKTKKAMSDRRQLLANLSVKPKRSPSLFVRPHLFNPTKLYTGPDNSLERLKTSGLVSEGPSPTKVSMTRSFFTSSRPSDSLMHVFRQKHKDLNFPNSKTSVIKEKETSFTEIARAKELQMVQEKHERKLHGAALSENVSKGFNRSTKRSAFTHGNAEYKNGVKNNAETNQQKPSGTAHRYTSARLAAKSKSIHSGLWHRTAGLSSGNTRPRSPQGQQALDWDGSTNTQYMRGGATQGHEEKTLQQQRQRWQHSNVIPHSQLSKTSSPTRQLPTARAAKLSPDRKEQSTVSSKSEHSYQASPRKAPAGGASQAQAGPKPAAQQSEWSSRRARSTPTATRTSSNVSVLSRDRARKSGRSSPVAGEDRRRTLRESSLDDASAVTPIAPPRRKTDASTSRLDHAFRRATLTASASVMAAGRDRRVIKARTISSSPQDIPKALRDSRSPQREAAARLDAVTKALAPSAPGTKNRGSPVTGRSVERVVPSGDSIAAWGAKEDTDLISLDLENKVFCHFGSSDRLDSKTHVTSEDGKQETSSPETHTVKRKRKLVERMKKIRKKRRRKRGEETAGPTVEPQTSPNPPLELALNVGSDSGTKKTSPDASPKSTSSKKRSPEAEHTAGVTSVTIHKRSLSRSPPKMTRTLKLPRYRPVTRLTNKPTAMFPTASHIPLRMDSPDFLSNRKRLDLLSQYRRWREGMLDPDHPSKIPLSVGFRWTLNSAVVEEWALHCWEPDSGVYMDENGTWWSSASDPSPDLDLPTSILAEARASRITPVAARSSEPFHTYGHLSAGRQTENGDGGLVMRPVLQAKKVQIFDSLSYGRQDKLGCFNIGHSYLVLRLDPFYLFEVESIEALRLAILFTFCAEIIRREKTYLLRKLPGAKNQLKEAEVIRANQVSVHAVTQLTLTDRLLSCYNPTSYLDSNNNSSHTALEQSLRFAYGISYTGHTWNARRLQRHPASYSIIVPKNRIDRSRKCCSVACGPSERGAYLLLAVSTLLDLANSYVSPWFRGDVLWERNNNSGGSQLDARDLYTERSVTISSRTHSRLADSACGSRHLASTGHREMDTSGNWMKKLHRRRARRNMRPRPWKHPITINNNQSPEVISTHISQEMVASARFHGSKDILSIRNIGSSCKARMQTEPNDISQNTTCEFDRNSRKRTSYKPKPFPERFNSPDVAKQTVSPTEHGYTLSKKQNLNNLHGSTSNPQGSRFKPPQACRADEPATPQRMQPLGPYSHIKPKVNCGTPQRKAKRSPDPSGGRAEASVSRSWLDSFVEGYEQLRRGARFKYDGRDSQVQEQLARKVEQVVMKKARAIVKSYQKFLESQSNQFKPDTTNTAVFNATGNMDSNHHRELSKNSSLRNQTHTAQEITTTADTTKNVTGQGLLAEESQKQVHGTATPEQVQTSHGLGEDKRVRKTSSQHEQMFSIPESEDLDRSSQSFTMPSSIDGTSTDVPQLEAFELKEFSGHYEIRANWHEHIDKTTEKFNADRESSISAYKSIQSNIEEILEGKPLLKEFPTLRDSNSKGYDDKKKMPRKSKIPVLQKRTNLNRCEGNVGNGLNEERGTLNRNESKHRGNFKLDETSIEKFPTHSRLAGFKNQWSPHKPCKPKSTHSHIPIDAAAGDPWWKQSCAVHSKKKGGPLARVLNESFNQTSEQTGAEKGSKTDVHLLPSSTRKPLQHTERVDEKCRQEEKTKCKVNYRAGNFNGRFYSPLMKHDLRFDAKDPRKKNNINITQSKDSFQSLWDQSMDNNRDAKRHSSKPEDQDGNHKRLPSHHGSASSSWMSGSKGARTSNGGRAQCKVRKALIKLHVGASPSTQIQTCKQIATTHPHNVDDVFIEGKPERFEDNKDGRSLARQTPPYCGKEMSRASSPEKLHGEESGAYQSSLSTLRSISELPYNNPSPVAQASCAVALHSSPLSEMIISSSPSKAISCVGQSSPREKTGLMKEPRPAMPRPRVYDTLHERRGNAGPLRNINCSNKACRVSISEPNLTTESEKPSHSSLRRCFSYLNISSSLSKISFNTSISCQTCYFSGVSVHGDMYSLDKYEGSCSNKLNEKRRSIFTRLGAGDCINTGSAALTFRKRSDSSSAEFWSGVSSELYPPERLNTCFNNSPNNK</sequence>
<feature type="compositionally biased region" description="Low complexity" evidence="1">
    <location>
        <begin position="1143"/>
        <end position="1152"/>
    </location>
</feature>
<feature type="compositionally biased region" description="Basic and acidic residues" evidence="1">
    <location>
        <begin position="2329"/>
        <end position="2338"/>
    </location>
</feature>
<feature type="compositionally biased region" description="Polar residues" evidence="1">
    <location>
        <begin position="693"/>
        <end position="711"/>
    </location>
</feature>
<feature type="compositionally biased region" description="Low complexity" evidence="1">
    <location>
        <begin position="422"/>
        <end position="445"/>
    </location>
</feature>
<feature type="compositionally biased region" description="Low complexity" evidence="1">
    <location>
        <begin position="181"/>
        <end position="195"/>
    </location>
</feature>
<feature type="region of interest" description="Disordered" evidence="1">
    <location>
        <begin position="1326"/>
        <end position="1447"/>
    </location>
</feature>
<feature type="compositionally biased region" description="Basic and acidic residues" evidence="1">
    <location>
        <begin position="2744"/>
        <end position="2755"/>
    </location>
</feature>
<feature type="compositionally biased region" description="Polar residues" evidence="1">
    <location>
        <begin position="1054"/>
        <end position="1082"/>
    </location>
</feature>
<feature type="region of interest" description="Disordered" evidence="1">
    <location>
        <begin position="693"/>
        <end position="754"/>
    </location>
</feature>
<reference evidence="2 3" key="1">
    <citation type="submission" date="2019-01" db="EMBL/GenBank/DDBJ databases">
        <title>A draft genome assembly of the solar-powered sea slug Elysia chlorotica.</title>
        <authorList>
            <person name="Cai H."/>
            <person name="Li Q."/>
            <person name="Fang X."/>
            <person name="Li J."/>
            <person name="Curtis N.E."/>
            <person name="Altenburger A."/>
            <person name="Shibata T."/>
            <person name="Feng M."/>
            <person name="Maeda T."/>
            <person name="Schwartz J.A."/>
            <person name="Shigenobu S."/>
            <person name="Lundholm N."/>
            <person name="Nishiyama T."/>
            <person name="Yang H."/>
            <person name="Hasebe M."/>
            <person name="Li S."/>
            <person name="Pierce S.K."/>
            <person name="Wang J."/>
        </authorList>
    </citation>
    <scope>NUCLEOTIDE SEQUENCE [LARGE SCALE GENOMIC DNA]</scope>
    <source>
        <strain evidence="2">EC2010</strain>
        <tissue evidence="2">Whole organism of an adult</tissue>
    </source>
</reference>
<feature type="compositionally biased region" description="Low complexity" evidence="1">
    <location>
        <begin position="1114"/>
        <end position="1134"/>
    </location>
</feature>
<dbReference type="EMBL" id="RQTK01000283">
    <property type="protein sequence ID" value="RUS82514.1"/>
    <property type="molecule type" value="Genomic_DNA"/>
</dbReference>
<feature type="region of interest" description="Disordered" evidence="1">
    <location>
        <begin position="2357"/>
        <end position="2379"/>
    </location>
</feature>
<feature type="region of interest" description="Disordered" evidence="1">
    <location>
        <begin position="2738"/>
        <end position="2760"/>
    </location>
</feature>
<feature type="compositionally biased region" description="Basic and acidic residues" evidence="1">
    <location>
        <begin position="2649"/>
        <end position="2658"/>
    </location>
</feature>
<evidence type="ECO:0000313" key="2">
    <source>
        <dbReference type="EMBL" id="RUS82514.1"/>
    </source>
</evidence>
<feature type="compositionally biased region" description="Polar residues" evidence="1">
    <location>
        <begin position="2199"/>
        <end position="2213"/>
    </location>
</feature>
<protein>
    <submittedName>
        <fullName evidence="2">Uncharacterized protein</fullName>
    </submittedName>
</protein>
<feature type="compositionally biased region" description="Basic residues" evidence="1">
    <location>
        <begin position="1879"/>
        <end position="1888"/>
    </location>
</feature>
<feature type="compositionally biased region" description="Basic and acidic residues" evidence="1">
    <location>
        <begin position="2565"/>
        <end position="2574"/>
    </location>
</feature>
<feature type="non-terminal residue" evidence="2">
    <location>
        <position position="2922"/>
    </location>
</feature>
<feature type="compositionally biased region" description="Basic residues" evidence="1">
    <location>
        <begin position="1352"/>
        <end position="1372"/>
    </location>
</feature>
<evidence type="ECO:0000313" key="3">
    <source>
        <dbReference type="Proteomes" id="UP000271974"/>
    </source>
</evidence>
<feature type="region of interest" description="Disordered" evidence="1">
    <location>
        <begin position="2324"/>
        <end position="2344"/>
    </location>
</feature>
<feature type="compositionally biased region" description="Polar residues" evidence="1">
    <location>
        <begin position="324"/>
        <end position="339"/>
    </location>
</feature>
<feature type="compositionally biased region" description="Basic and acidic residues" evidence="1">
    <location>
        <begin position="2670"/>
        <end position="2684"/>
    </location>
</feature>
<keyword evidence="3" id="KW-1185">Reference proteome</keyword>
<feature type="region of interest" description="Disordered" evidence="1">
    <location>
        <begin position="2649"/>
        <end position="2687"/>
    </location>
</feature>
<feature type="region of interest" description="Disordered" evidence="1">
    <location>
        <begin position="1944"/>
        <end position="2072"/>
    </location>
</feature>
<feature type="compositionally biased region" description="Polar residues" evidence="1">
    <location>
        <begin position="1946"/>
        <end position="1957"/>
    </location>
</feature>
<feature type="compositionally biased region" description="Basic and acidic residues" evidence="1">
    <location>
        <begin position="717"/>
        <end position="726"/>
    </location>
</feature>
<feature type="region of interest" description="Disordered" evidence="1">
    <location>
        <begin position="415"/>
        <end position="483"/>
    </location>
</feature>
<feature type="compositionally biased region" description="Polar residues" evidence="1">
    <location>
        <begin position="1013"/>
        <end position="1040"/>
    </location>
</feature>
<feature type="compositionally biased region" description="Basic and acidic residues" evidence="1">
    <location>
        <begin position="2367"/>
        <end position="2379"/>
    </location>
</feature>
<feature type="region of interest" description="Disordered" evidence="1">
    <location>
        <begin position="181"/>
        <end position="202"/>
    </location>
</feature>
<feature type="compositionally biased region" description="Polar residues" evidence="1">
    <location>
        <begin position="1098"/>
        <end position="1110"/>
    </location>
</feature>
<feature type="compositionally biased region" description="Basic and acidic residues" evidence="1">
    <location>
        <begin position="1173"/>
        <end position="1184"/>
    </location>
</feature>
<feature type="compositionally biased region" description="Polar residues" evidence="1">
    <location>
        <begin position="733"/>
        <end position="746"/>
    </location>
</feature>
<accession>A0A433TLS7</accession>
<organism evidence="2 3">
    <name type="scientific">Elysia chlorotica</name>
    <name type="common">Eastern emerald elysia</name>
    <name type="synonym">Sea slug</name>
    <dbReference type="NCBI Taxonomy" id="188477"/>
    <lineage>
        <taxon>Eukaryota</taxon>
        <taxon>Metazoa</taxon>
        <taxon>Spiralia</taxon>
        <taxon>Lophotrochozoa</taxon>
        <taxon>Mollusca</taxon>
        <taxon>Gastropoda</taxon>
        <taxon>Heterobranchia</taxon>
        <taxon>Euthyneura</taxon>
        <taxon>Panpulmonata</taxon>
        <taxon>Sacoglossa</taxon>
        <taxon>Placobranchoidea</taxon>
        <taxon>Plakobranchidae</taxon>
        <taxon>Elysia</taxon>
    </lineage>
</organism>
<gene>
    <name evidence="2" type="ORF">EGW08_009728</name>
</gene>
<feature type="region of interest" description="Disordered" evidence="1">
    <location>
        <begin position="1863"/>
        <end position="1888"/>
    </location>
</feature>
<feature type="compositionally biased region" description="Basic and acidic residues" evidence="1">
    <location>
        <begin position="310"/>
        <end position="323"/>
    </location>
</feature>
<feature type="compositionally biased region" description="Polar residues" evidence="1">
    <location>
        <begin position="538"/>
        <end position="547"/>
    </location>
</feature>
<feature type="compositionally biased region" description="Polar residues" evidence="1">
    <location>
        <begin position="780"/>
        <end position="794"/>
    </location>
</feature>
<feature type="region of interest" description="Disordered" evidence="1">
    <location>
        <begin position="310"/>
        <end position="365"/>
    </location>
</feature>
<feature type="compositionally biased region" description="Polar residues" evidence="1">
    <location>
        <begin position="1998"/>
        <end position="2015"/>
    </location>
</feature>